<organism evidence="7 8">
    <name type="scientific">Teichococcus oryzae</name>
    <dbReference type="NCBI Taxonomy" id="1608942"/>
    <lineage>
        <taxon>Bacteria</taxon>
        <taxon>Pseudomonadati</taxon>
        <taxon>Pseudomonadota</taxon>
        <taxon>Alphaproteobacteria</taxon>
        <taxon>Acetobacterales</taxon>
        <taxon>Roseomonadaceae</taxon>
        <taxon>Roseomonas</taxon>
    </lineage>
</organism>
<comment type="similarity">
    <text evidence="1">Belongs to the LysR transcriptional regulatory family.</text>
</comment>
<dbReference type="InterPro" id="IPR036388">
    <property type="entry name" value="WH-like_DNA-bd_sf"/>
</dbReference>
<dbReference type="PROSITE" id="PS50931">
    <property type="entry name" value="HTH_LYSR"/>
    <property type="match status" value="1"/>
</dbReference>
<dbReference type="Gene3D" id="1.10.10.10">
    <property type="entry name" value="Winged helix-like DNA-binding domain superfamily/Winged helix DNA-binding domain"/>
    <property type="match status" value="1"/>
</dbReference>
<keyword evidence="8" id="KW-1185">Reference proteome</keyword>
<dbReference type="RefSeq" id="WP_149812303.1">
    <property type="nucleotide sequence ID" value="NZ_VUKA01000004.1"/>
</dbReference>
<dbReference type="GO" id="GO:0010628">
    <property type="term" value="P:positive regulation of gene expression"/>
    <property type="evidence" value="ECO:0007669"/>
    <property type="project" value="TreeGrafter"/>
</dbReference>
<dbReference type="OrthoDB" id="9806538at2"/>
<evidence type="ECO:0000256" key="3">
    <source>
        <dbReference type="ARBA" id="ARBA00023125"/>
    </source>
</evidence>
<proteinExistence type="inferred from homology"/>
<keyword evidence="4" id="KW-0804">Transcription</keyword>
<keyword evidence="3" id="KW-0238">DNA-binding</keyword>
<dbReference type="InterPro" id="IPR000847">
    <property type="entry name" value="LysR_HTH_N"/>
</dbReference>
<dbReference type="Proteomes" id="UP000322110">
    <property type="component" value="Unassembled WGS sequence"/>
</dbReference>
<feature type="region of interest" description="Disordered" evidence="5">
    <location>
        <begin position="297"/>
        <end position="324"/>
    </location>
</feature>
<protein>
    <submittedName>
        <fullName evidence="7">LysR family transcriptional regulator</fullName>
    </submittedName>
</protein>
<evidence type="ECO:0000256" key="2">
    <source>
        <dbReference type="ARBA" id="ARBA00023015"/>
    </source>
</evidence>
<accession>A0A5B2THD1</accession>
<dbReference type="Pfam" id="PF03466">
    <property type="entry name" value="LysR_substrate"/>
    <property type="match status" value="1"/>
</dbReference>
<dbReference type="Pfam" id="PF00126">
    <property type="entry name" value="HTH_1"/>
    <property type="match status" value="1"/>
</dbReference>
<evidence type="ECO:0000259" key="6">
    <source>
        <dbReference type="PROSITE" id="PS50931"/>
    </source>
</evidence>
<dbReference type="AlphaFoldDB" id="A0A5B2THD1"/>
<dbReference type="InterPro" id="IPR005119">
    <property type="entry name" value="LysR_subst-bd"/>
</dbReference>
<keyword evidence="2" id="KW-0805">Transcription regulation</keyword>
<dbReference type="GO" id="GO:0043565">
    <property type="term" value="F:sequence-specific DNA binding"/>
    <property type="evidence" value="ECO:0007669"/>
    <property type="project" value="TreeGrafter"/>
</dbReference>
<evidence type="ECO:0000256" key="5">
    <source>
        <dbReference type="SAM" id="MobiDB-lite"/>
    </source>
</evidence>
<sequence length="324" mass="35061">MKFKLRQMEVFRAVMLTGSIKGAAKLLFISQPAASRIVAHTEATLRLKLFNRVRGKLVPTPEGEILFQEVDDFYQRALRVDEFAGSLAEGPSGTLNVSSSPCLGRGLMATTIARFAARYPGIRVNFRTTLLNDMAQELLGNKVNLAVSVLPLDHPNLLVTPIMEGRMVAVVPQGHALARLAAVSLQALAAYPLIVHHPTLPFGQLVHSALRHCNIQQAARIDTYQTDMACALVCQGAGVALVDQYTAAFWPELRVLPLQEEMKLTPSLVRSAFENGRSHIDKFVEILTAVAQELQQKGGARPGTTPGPQRQACKTPAGPLASGG</sequence>
<dbReference type="SUPFAM" id="SSF46785">
    <property type="entry name" value="Winged helix' DNA-binding domain"/>
    <property type="match status" value="1"/>
</dbReference>
<feature type="domain" description="HTH lysR-type" evidence="6">
    <location>
        <begin position="3"/>
        <end position="60"/>
    </location>
</feature>
<dbReference type="GO" id="GO:0003700">
    <property type="term" value="F:DNA-binding transcription factor activity"/>
    <property type="evidence" value="ECO:0007669"/>
    <property type="project" value="InterPro"/>
</dbReference>
<dbReference type="InterPro" id="IPR036390">
    <property type="entry name" value="WH_DNA-bd_sf"/>
</dbReference>
<dbReference type="PANTHER" id="PTHR30427:SF1">
    <property type="entry name" value="TRANSCRIPTIONAL ACTIVATOR PROTEIN LYSR"/>
    <property type="match status" value="1"/>
</dbReference>
<gene>
    <name evidence="7" type="ORF">F0Q34_11185</name>
</gene>
<dbReference type="EMBL" id="VUKA01000004">
    <property type="protein sequence ID" value="KAA2213190.1"/>
    <property type="molecule type" value="Genomic_DNA"/>
</dbReference>
<reference evidence="7 8" key="1">
    <citation type="journal article" date="2015" name="Int. J. Syst. Evol. Microbiol.">
        <title>Roseomonas oryzae sp. nov., isolated from paddy rhizosphere soil.</title>
        <authorList>
            <person name="Ramaprasad E.V."/>
            <person name="Sasikala Ch."/>
            <person name="Ramana Ch.V."/>
        </authorList>
    </citation>
    <scope>NUCLEOTIDE SEQUENCE [LARGE SCALE GENOMIC DNA]</scope>
    <source>
        <strain evidence="7 8">KCTC 42542</strain>
    </source>
</reference>
<evidence type="ECO:0000256" key="1">
    <source>
        <dbReference type="ARBA" id="ARBA00009437"/>
    </source>
</evidence>
<dbReference type="SUPFAM" id="SSF53850">
    <property type="entry name" value="Periplasmic binding protein-like II"/>
    <property type="match status" value="1"/>
</dbReference>
<dbReference type="Gene3D" id="3.40.190.290">
    <property type="match status" value="1"/>
</dbReference>
<evidence type="ECO:0000256" key="4">
    <source>
        <dbReference type="ARBA" id="ARBA00023163"/>
    </source>
</evidence>
<comment type="caution">
    <text evidence="7">The sequence shown here is derived from an EMBL/GenBank/DDBJ whole genome shotgun (WGS) entry which is preliminary data.</text>
</comment>
<evidence type="ECO:0000313" key="8">
    <source>
        <dbReference type="Proteomes" id="UP000322110"/>
    </source>
</evidence>
<dbReference type="PANTHER" id="PTHR30427">
    <property type="entry name" value="TRANSCRIPTIONAL ACTIVATOR PROTEIN LYSR"/>
    <property type="match status" value="1"/>
</dbReference>
<name>A0A5B2THD1_9PROT</name>
<evidence type="ECO:0000313" key="7">
    <source>
        <dbReference type="EMBL" id="KAA2213190.1"/>
    </source>
</evidence>